<dbReference type="STRING" id="1434701.SAMN05443634_11142"/>
<gene>
    <name evidence="2" type="ORF">GCM10010984_20350</name>
    <name evidence="3" type="ORF">SAMN05443634_11142</name>
</gene>
<dbReference type="Proteomes" id="UP000184120">
    <property type="component" value="Unassembled WGS sequence"/>
</dbReference>
<protein>
    <submittedName>
        <fullName evidence="3">Peptidase family M28</fullName>
    </submittedName>
</protein>
<reference evidence="4" key="2">
    <citation type="submission" date="2016-11" db="EMBL/GenBank/DDBJ databases">
        <authorList>
            <person name="Varghese N."/>
            <person name="Submissions S."/>
        </authorList>
    </citation>
    <scope>NUCLEOTIDE SEQUENCE [LARGE SCALE GENOMIC DNA]</scope>
    <source>
        <strain evidence="4">DSM 27989</strain>
    </source>
</reference>
<accession>A0A1M7BLW0</accession>
<feature type="domain" description="Peptidase M28" evidence="1">
    <location>
        <begin position="239"/>
        <end position="429"/>
    </location>
</feature>
<proteinExistence type="predicted"/>
<dbReference type="Gene3D" id="3.40.630.10">
    <property type="entry name" value="Zn peptidases"/>
    <property type="match status" value="1"/>
</dbReference>
<evidence type="ECO:0000259" key="1">
    <source>
        <dbReference type="Pfam" id="PF04389"/>
    </source>
</evidence>
<dbReference type="PANTHER" id="PTHR12147:SF26">
    <property type="entry name" value="PEPTIDASE M28 DOMAIN-CONTAINING PROTEIN"/>
    <property type="match status" value="1"/>
</dbReference>
<dbReference type="EMBL" id="FRBH01000011">
    <property type="protein sequence ID" value="SHL55903.1"/>
    <property type="molecule type" value="Genomic_DNA"/>
</dbReference>
<dbReference type="InterPro" id="IPR007484">
    <property type="entry name" value="Peptidase_M28"/>
</dbReference>
<evidence type="ECO:0000313" key="2">
    <source>
        <dbReference type="EMBL" id="GGF02787.1"/>
    </source>
</evidence>
<keyword evidence="5" id="KW-1185">Reference proteome</keyword>
<dbReference type="EMBL" id="BMFL01000013">
    <property type="protein sequence ID" value="GGF02787.1"/>
    <property type="molecule type" value="Genomic_DNA"/>
</dbReference>
<reference evidence="2" key="1">
    <citation type="journal article" date="2014" name="Int. J. Syst. Evol. Microbiol.">
        <title>Complete genome of a new Firmicutes species belonging to the dominant human colonic microbiota ('Ruminococcus bicirculans') reveals two chromosomes and a selective capacity to utilize plant glucans.</title>
        <authorList>
            <consortium name="NISC Comparative Sequencing Program"/>
            <person name="Wegmann U."/>
            <person name="Louis P."/>
            <person name="Goesmann A."/>
            <person name="Henrissat B."/>
            <person name="Duncan S.H."/>
            <person name="Flint H.J."/>
        </authorList>
    </citation>
    <scope>NUCLEOTIDE SEQUENCE</scope>
    <source>
        <strain evidence="2">CGMCC 1.12707</strain>
    </source>
</reference>
<dbReference type="PANTHER" id="PTHR12147">
    <property type="entry name" value="METALLOPEPTIDASE M28 FAMILY MEMBER"/>
    <property type="match status" value="1"/>
</dbReference>
<reference evidence="2" key="5">
    <citation type="submission" date="2024-05" db="EMBL/GenBank/DDBJ databases">
        <authorList>
            <person name="Sun Q."/>
            <person name="Zhou Y."/>
        </authorList>
    </citation>
    <scope>NUCLEOTIDE SEQUENCE</scope>
    <source>
        <strain evidence="2">CGMCC 1.12707</strain>
    </source>
</reference>
<reference evidence="3" key="3">
    <citation type="submission" date="2016-11" db="EMBL/GenBank/DDBJ databases">
        <authorList>
            <person name="Jaros S."/>
            <person name="Januszkiewicz K."/>
            <person name="Wedrychowicz H."/>
        </authorList>
    </citation>
    <scope>NUCLEOTIDE SEQUENCE [LARGE SCALE GENOMIC DNA]</scope>
    <source>
        <strain evidence="3">DSM 27989</strain>
    </source>
</reference>
<dbReference type="AlphaFoldDB" id="A0A1M7BLW0"/>
<name>A0A1M7BLW0_9FLAO</name>
<organism evidence="3 4">
    <name type="scientific">Chishuiella changwenlii</name>
    <dbReference type="NCBI Taxonomy" id="1434701"/>
    <lineage>
        <taxon>Bacteria</taxon>
        <taxon>Pseudomonadati</taxon>
        <taxon>Bacteroidota</taxon>
        <taxon>Flavobacteriia</taxon>
        <taxon>Flavobacteriales</taxon>
        <taxon>Weeksellaceae</taxon>
        <taxon>Chishuiella</taxon>
    </lineage>
</organism>
<evidence type="ECO:0000313" key="3">
    <source>
        <dbReference type="EMBL" id="SHL55903.1"/>
    </source>
</evidence>
<dbReference type="Proteomes" id="UP000650994">
    <property type="component" value="Unassembled WGS sequence"/>
</dbReference>
<evidence type="ECO:0000313" key="4">
    <source>
        <dbReference type="Proteomes" id="UP000184120"/>
    </source>
</evidence>
<dbReference type="Pfam" id="PF04389">
    <property type="entry name" value="Peptidase_M28"/>
    <property type="match status" value="1"/>
</dbReference>
<evidence type="ECO:0000313" key="5">
    <source>
        <dbReference type="Proteomes" id="UP000650994"/>
    </source>
</evidence>
<dbReference type="PROSITE" id="PS51257">
    <property type="entry name" value="PROKAR_LIPOPROTEIN"/>
    <property type="match status" value="1"/>
</dbReference>
<dbReference type="GO" id="GO:0008235">
    <property type="term" value="F:metalloexopeptidase activity"/>
    <property type="evidence" value="ECO:0007669"/>
    <property type="project" value="InterPro"/>
</dbReference>
<dbReference type="RefSeq" id="WP_083580380.1">
    <property type="nucleotide sequence ID" value="NZ_BMFL01000013.1"/>
</dbReference>
<dbReference type="OrthoDB" id="9778250at2"/>
<dbReference type="SUPFAM" id="SSF53187">
    <property type="entry name" value="Zn-dependent exopeptidases"/>
    <property type="match status" value="1"/>
</dbReference>
<dbReference type="GO" id="GO:0006508">
    <property type="term" value="P:proteolysis"/>
    <property type="evidence" value="ECO:0007669"/>
    <property type="project" value="InterPro"/>
</dbReference>
<sequence length="440" mass="50426">MLKVKLLSFLVIFSSCLFVVKAQKFKQKYFERIINSLTSDYYAGRGYVDNGMSKSALYLQKEFKKNKLQSFSTDYEQKFTYPINVIQNAELKINGLELKYGIDYIVKPNAQSVSDVGLDYSFFDTTAYTESFQSKNKTRDFIVNDHQLNFEKNIILPPLENTVDSIKQYYKQWSSIYEREQNINRGIFRFTKEKLTSSLSQRQANTSEFIISDKFYSDQLKINSFMIKSEFIENFEAKNLIGYVDGKNNDSIVVITAHYDHLGKVGETVFPGASDNASGVAMMLAFAKYYSKHRPQYKTVFIAFAGEEAGLLGADYFVKNPLFELSKIKFLVNLDIMGAGEKGIQVVNGKVFKKEFDKLTAINANKNYLAEVKIRGESCNSDHCPFYLKGVPSFFIYTLGGKGFYHEPDDTRNNLNLDYSSKVFSLLRDFINTISSNDIR</sequence>
<reference evidence="5" key="4">
    <citation type="journal article" date="2019" name="Int. J. Syst. Evol. Microbiol.">
        <title>The Global Catalogue of Microorganisms (GCM) 10K type strain sequencing project: providing services to taxonomists for standard genome sequencing and annotation.</title>
        <authorList>
            <consortium name="The Broad Institute Genomics Platform"/>
            <consortium name="The Broad Institute Genome Sequencing Center for Infectious Disease"/>
            <person name="Wu L."/>
            <person name="Ma J."/>
        </authorList>
    </citation>
    <scope>NUCLEOTIDE SEQUENCE [LARGE SCALE GENOMIC DNA]</scope>
    <source>
        <strain evidence="5">CGMCC 1.12707</strain>
    </source>
</reference>
<dbReference type="InterPro" id="IPR045175">
    <property type="entry name" value="M28_fam"/>
</dbReference>